<dbReference type="EMBL" id="CP035492">
    <property type="protein sequence ID" value="QAY67483.1"/>
    <property type="molecule type" value="Genomic_DNA"/>
</dbReference>
<reference evidence="1 2" key="1">
    <citation type="submission" date="2019-01" db="EMBL/GenBank/DDBJ databases">
        <title>Genome sequencing of strain FW100M-2.</title>
        <authorList>
            <person name="Heo J."/>
            <person name="Kim S.-J."/>
            <person name="Kim J.-S."/>
            <person name="Hong S.-B."/>
            <person name="Kwon S.-W."/>
        </authorList>
    </citation>
    <scope>NUCLEOTIDE SEQUENCE [LARGE SCALE GENOMIC DNA]</scope>
    <source>
        <strain evidence="1 2">FW100M-2</strain>
    </source>
</reference>
<proteinExistence type="predicted"/>
<protein>
    <submittedName>
        <fullName evidence="1">Inhibitor of sigma-G Gin</fullName>
    </submittedName>
</protein>
<dbReference type="InterPro" id="IPR019700">
    <property type="entry name" value="Sigma-G_inhibitor_Gin"/>
</dbReference>
<dbReference type="Pfam" id="PF10764">
    <property type="entry name" value="Gin"/>
    <property type="match status" value="1"/>
</dbReference>
<accession>A0A4P6EYZ1</accession>
<evidence type="ECO:0000313" key="1">
    <source>
        <dbReference type="EMBL" id="QAY67483.1"/>
    </source>
</evidence>
<evidence type="ECO:0000313" key="2">
    <source>
        <dbReference type="Proteomes" id="UP000293568"/>
    </source>
</evidence>
<dbReference type="KEGG" id="pprt:ET464_14880"/>
<dbReference type="OrthoDB" id="2886653at2"/>
<dbReference type="RefSeq" id="WP_129442180.1">
    <property type="nucleotide sequence ID" value="NZ_CP035492.1"/>
</dbReference>
<dbReference type="AlphaFoldDB" id="A0A4P6EYZ1"/>
<gene>
    <name evidence="1" type="ORF">ET464_14880</name>
</gene>
<keyword evidence="2" id="KW-1185">Reference proteome</keyword>
<name>A0A4P6EYZ1_9BACL</name>
<dbReference type="Proteomes" id="UP000293568">
    <property type="component" value="Chromosome"/>
</dbReference>
<sequence>MGEQRHLDCIICGKTKEADQGIVIVSEFICGDCEAEMVETDVRDAKYSYFIHQMKQIFIEKNA</sequence>
<organism evidence="1 2">
    <name type="scientific">Paenibacillus protaetiae</name>
    <dbReference type="NCBI Taxonomy" id="2509456"/>
    <lineage>
        <taxon>Bacteria</taxon>
        <taxon>Bacillati</taxon>
        <taxon>Bacillota</taxon>
        <taxon>Bacilli</taxon>
        <taxon>Bacillales</taxon>
        <taxon>Paenibacillaceae</taxon>
        <taxon>Paenibacillus</taxon>
    </lineage>
</organism>